<dbReference type="RefSeq" id="WP_037255315.1">
    <property type="nucleotide sequence ID" value="NZ_QHKI01000080.1"/>
</dbReference>
<dbReference type="GO" id="GO:0003677">
    <property type="term" value="F:DNA binding"/>
    <property type="evidence" value="ECO:0007669"/>
    <property type="project" value="InterPro"/>
</dbReference>
<evidence type="ECO:0000313" key="5">
    <source>
        <dbReference type="Proteomes" id="UP000287547"/>
    </source>
</evidence>
<dbReference type="Gene3D" id="3.40.1350.10">
    <property type="match status" value="1"/>
</dbReference>
<evidence type="ECO:0000313" key="4">
    <source>
        <dbReference type="EMBL" id="RSM67748.1"/>
    </source>
</evidence>
<name>A0A428YJL9_KIBAR</name>
<dbReference type="AlphaFoldDB" id="A0A428YJL9"/>
<evidence type="ECO:0000256" key="1">
    <source>
        <dbReference type="SAM" id="Coils"/>
    </source>
</evidence>
<keyword evidence="4" id="KW-0540">Nuclease</keyword>
<dbReference type="InterPro" id="IPR011856">
    <property type="entry name" value="tRNA_endonuc-like_dom_sf"/>
</dbReference>
<comment type="caution">
    <text evidence="4">The sequence shown here is derived from an EMBL/GenBank/DDBJ whole genome shotgun (WGS) entry which is preliminary data.</text>
</comment>
<sequence>MARKRGFFAELEHQRRQRELAERRFQAEQKRLAEQAVRERQRAEQAAKRAEAQAVREQRAQRVEDQQNLAVELTAKVKARVAELDSILIGPRLPASSFDQLRQTYKPTPFDPGRLAIPEPPPQWEQFAPAPPTVLARVLRKSSHDRATKDAQERFAEAKAKHEHDENRRLARIAEAKSKHAQAEASMRQEVDQNNAQVDQLERDVKAGVPQAVEDYFELLLEASPQPDDLPADVETAYQADARKLLIVRDLPGLDVIPETREYTYVRTRDEVTSKPRPVKEIKQRYGNLVAQVVLRTMRDAFDIHPIGIVDEVAINGHVSTRNKATGKPERPCLVSVSATREQFAEFELDELDPTECLRHLNALVSPHPWDLEAVRPIFDPDLSKYRLVDAHDAAAGLDSRPVLLEMRPFEFEVLVKQLFEAMGMKSWVTQASRDDGVDAVAVNEDPIMGGVCVIQAKRYRSVVPVDAVRALAGVMDDKRASRGVLVTTSWFGKATEDFVGRHGRIQLIAGPELKHLLAEHLDLDVVIGALKGR</sequence>
<evidence type="ECO:0000259" key="3">
    <source>
        <dbReference type="Pfam" id="PF04471"/>
    </source>
</evidence>
<dbReference type="GO" id="GO:0015666">
    <property type="term" value="F:restriction endodeoxyribonuclease activity"/>
    <property type="evidence" value="ECO:0007669"/>
    <property type="project" value="TreeGrafter"/>
</dbReference>
<dbReference type="PANTHER" id="PTHR30015:SF7">
    <property type="entry name" value="TYPE IV METHYL-DIRECTED RESTRICTION ENZYME ECOKMRR"/>
    <property type="match status" value="1"/>
</dbReference>
<dbReference type="EMBL" id="QHKI01000080">
    <property type="protein sequence ID" value="RSM67748.1"/>
    <property type="molecule type" value="Genomic_DNA"/>
</dbReference>
<keyword evidence="4" id="KW-0378">Hydrolase</keyword>
<keyword evidence="1" id="KW-0175">Coiled coil</keyword>
<dbReference type="GO" id="GO:0009307">
    <property type="term" value="P:DNA restriction-modification system"/>
    <property type="evidence" value="ECO:0007669"/>
    <property type="project" value="InterPro"/>
</dbReference>
<dbReference type="Proteomes" id="UP000287547">
    <property type="component" value="Unassembled WGS sequence"/>
</dbReference>
<proteinExistence type="predicted"/>
<feature type="coiled-coil region" evidence="1">
    <location>
        <begin position="173"/>
        <end position="204"/>
    </location>
</feature>
<keyword evidence="4" id="KW-0255">Endonuclease</keyword>
<feature type="region of interest" description="Disordered" evidence="2">
    <location>
        <begin position="30"/>
        <end position="59"/>
    </location>
</feature>
<dbReference type="SUPFAM" id="SSF52980">
    <property type="entry name" value="Restriction endonuclease-like"/>
    <property type="match status" value="1"/>
</dbReference>
<organism evidence="4 5">
    <name type="scientific">Kibdelosporangium aridum</name>
    <dbReference type="NCBI Taxonomy" id="2030"/>
    <lineage>
        <taxon>Bacteria</taxon>
        <taxon>Bacillati</taxon>
        <taxon>Actinomycetota</taxon>
        <taxon>Actinomycetes</taxon>
        <taxon>Pseudonocardiales</taxon>
        <taxon>Pseudonocardiaceae</taxon>
        <taxon>Kibdelosporangium</taxon>
    </lineage>
</organism>
<reference evidence="4 5" key="1">
    <citation type="submission" date="2018-05" db="EMBL/GenBank/DDBJ databases">
        <title>Evolution of GPA BGCs.</title>
        <authorList>
            <person name="Waglechner N."/>
            <person name="Wright G.D."/>
        </authorList>
    </citation>
    <scope>NUCLEOTIDE SEQUENCE [LARGE SCALE GENOMIC DNA]</scope>
    <source>
        <strain evidence="4 5">A82846</strain>
    </source>
</reference>
<dbReference type="OrthoDB" id="3206608at2"/>
<dbReference type="PANTHER" id="PTHR30015">
    <property type="entry name" value="MRR RESTRICTION SYSTEM PROTEIN"/>
    <property type="match status" value="1"/>
</dbReference>
<dbReference type="InterPro" id="IPR007560">
    <property type="entry name" value="Restrct_endonuc_IV_Mrr"/>
</dbReference>
<dbReference type="InterPro" id="IPR011335">
    <property type="entry name" value="Restrct_endonuc-II-like"/>
</dbReference>
<protein>
    <submittedName>
        <fullName evidence="4">Restriction endonuclease</fullName>
    </submittedName>
</protein>
<accession>A0A428YJL9</accession>
<evidence type="ECO:0000256" key="2">
    <source>
        <dbReference type="SAM" id="MobiDB-lite"/>
    </source>
</evidence>
<feature type="domain" description="Restriction endonuclease type IV Mrr" evidence="3">
    <location>
        <begin position="405"/>
        <end position="518"/>
    </location>
</feature>
<dbReference type="InterPro" id="IPR052906">
    <property type="entry name" value="Type_IV_Methyl-Rstrct_Enzyme"/>
</dbReference>
<gene>
    <name evidence="4" type="ORF">DMH04_48360</name>
</gene>
<dbReference type="Pfam" id="PF04471">
    <property type="entry name" value="Mrr_cat"/>
    <property type="match status" value="1"/>
</dbReference>